<keyword evidence="2" id="KW-1133">Transmembrane helix</keyword>
<organism evidence="3 4">
    <name type="scientific">Thioalkalivibrio denitrificans</name>
    <dbReference type="NCBI Taxonomy" id="108003"/>
    <lineage>
        <taxon>Bacteria</taxon>
        <taxon>Pseudomonadati</taxon>
        <taxon>Pseudomonadota</taxon>
        <taxon>Gammaproteobacteria</taxon>
        <taxon>Chromatiales</taxon>
        <taxon>Ectothiorhodospiraceae</taxon>
        <taxon>Thioalkalivibrio</taxon>
    </lineage>
</organism>
<reference evidence="3 4" key="1">
    <citation type="submission" date="2017-02" db="EMBL/GenBank/DDBJ databases">
        <title>Genomic diversity within the haloalkaliphilic genus Thioalkalivibrio.</title>
        <authorList>
            <person name="Ahn A.-C."/>
            <person name="Meier-Kolthoff J."/>
            <person name="Overmars L."/>
            <person name="Richter M."/>
            <person name="Woyke T."/>
            <person name="Sorokin D.Y."/>
            <person name="Muyzer G."/>
        </authorList>
    </citation>
    <scope>NUCLEOTIDE SEQUENCE [LARGE SCALE GENOMIC DNA]</scope>
    <source>
        <strain evidence="3 4">ALJD</strain>
    </source>
</reference>
<feature type="region of interest" description="Disordered" evidence="1">
    <location>
        <begin position="461"/>
        <end position="484"/>
    </location>
</feature>
<dbReference type="Proteomes" id="UP000189462">
    <property type="component" value="Unassembled WGS sequence"/>
</dbReference>
<dbReference type="STRING" id="108003.B1C78_02620"/>
<feature type="compositionally biased region" description="Basic and acidic residues" evidence="1">
    <location>
        <begin position="7"/>
        <end position="18"/>
    </location>
</feature>
<comment type="caution">
    <text evidence="3">The sequence shown here is derived from an EMBL/GenBank/DDBJ whole genome shotgun (WGS) entry which is preliminary data.</text>
</comment>
<dbReference type="AlphaFoldDB" id="A0A1V3NSS0"/>
<evidence type="ECO:0000256" key="2">
    <source>
        <dbReference type="SAM" id="Phobius"/>
    </source>
</evidence>
<feature type="compositionally biased region" description="Basic and acidic residues" evidence="1">
    <location>
        <begin position="463"/>
        <end position="472"/>
    </location>
</feature>
<dbReference type="OrthoDB" id="5406083at2"/>
<keyword evidence="4" id="KW-1185">Reference proteome</keyword>
<protein>
    <submittedName>
        <fullName evidence="3">Uncharacterized protein</fullName>
    </submittedName>
</protein>
<feature type="region of interest" description="Disordered" evidence="1">
    <location>
        <begin position="1"/>
        <end position="31"/>
    </location>
</feature>
<dbReference type="EMBL" id="MVBK01000014">
    <property type="protein sequence ID" value="OOG27882.1"/>
    <property type="molecule type" value="Genomic_DNA"/>
</dbReference>
<evidence type="ECO:0000313" key="4">
    <source>
        <dbReference type="Proteomes" id="UP000189462"/>
    </source>
</evidence>
<keyword evidence="2" id="KW-0472">Membrane</keyword>
<feature type="transmembrane region" description="Helical" evidence="2">
    <location>
        <begin position="855"/>
        <end position="879"/>
    </location>
</feature>
<sequence>MGAQGARHHELAAGDHPTKSIRGGGEQKDGHLELTLPARSGRGQAFLKLADDQHGPYLIPLGETQSRPMDARRMTGRNVLVPVLPRCHTTPDRDPAHCDLPRKDGYLYIFRDGHLWREIRVLERGYFSDVNLAYQSGTDCRPATTESDTVVLLPYRVDGEVVSIEMCYSEIQWSWARINAMGGMDPEDFRLDPDNMPPMPGDQGISETDAAENRRLRMQRIDLTGYESAFPVREADETHARVENVAHANQELFHILLHKGCNIPVVYLDDPLGVARQQVANYYLKEAELRVLVEEMGEHPDYASAVIAYATFFDPLLAERDIEDPGYLTVGTGTEKTPIGRAAAHLDRALLENILKVAERRALRTALRDLKVDYVRWLDEHAEALKAALIDYATREGPEYIDLWELTDTLFYKPLSYDPAAIDAGHDLPQDYDVPVNDPGADYLARALDPDHPHHGLLFPSREQVDETRPETPEIAEAEPPPPDGAFRPAAFALGVAASSRMAVALADGSRQVVQLGEAVVADFVRDFTKWRKLMDSAETHRISTLVRLAKAANMPDLRGLHLVDPGGPLDGKVVIGGTWGSAKRLNRNERRVANDRRAMRANANVLQIVDLERNTIVGSLNIRDIASNRGGEPTVIGADLRNRIWSDMDTNGVARARAHVAVVDAAAAKRQRFFRPDNTASDAQMGRGLRGAGMALPPLVAVLQGVNTGILLHTVFDAEKELGDRAGAVIGALIGSVATAHASLDAVVKIKSLTNHRPTGLLERVVRHHVALRPDLHLQSFAATGAGIAAAFSLLAIWETVELHRKGEGRAALAMGISATSALGYSGILMAGAVKQTGRVAAGTAASALLRVGALAGGPVGWALLGVSVVALVASAMLTYSPLERWARYGPFAARTDNRHTHEYENLSPEEMHQAAMSLLMSPSVVIRRDNAHGFQGPGGFVADVVVEAYAPGFEVGSSALDIRLTAASMFVRREVGRQQAVRPYLVSHLKDPRSGAVIGLRYHYQGDGSGTPHRYRARVHHTTTDGLILPTVPGRRDVQDDEVIINTEVPGWAYAEQQTYRG</sequence>
<dbReference type="CDD" id="cd20705">
    <property type="entry name" value="MIX_I"/>
    <property type="match status" value="1"/>
</dbReference>
<accession>A0A1V3NSS0</accession>
<gene>
    <name evidence="3" type="ORF">B1C78_02620</name>
</gene>
<name>A0A1V3NSS0_9GAMM</name>
<feature type="transmembrane region" description="Helical" evidence="2">
    <location>
        <begin position="814"/>
        <end position="835"/>
    </location>
</feature>
<dbReference type="RefSeq" id="WP_077277577.1">
    <property type="nucleotide sequence ID" value="NZ_MVBK01000014.1"/>
</dbReference>
<evidence type="ECO:0000313" key="3">
    <source>
        <dbReference type="EMBL" id="OOG27882.1"/>
    </source>
</evidence>
<evidence type="ECO:0000256" key="1">
    <source>
        <dbReference type="SAM" id="MobiDB-lite"/>
    </source>
</evidence>
<proteinExistence type="predicted"/>
<keyword evidence="2" id="KW-0812">Transmembrane</keyword>
<feature type="transmembrane region" description="Helical" evidence="2">
    <location>
        <begin position="782"/>
        <end position="802"/>
    </location>
</feature>